<dbReference type="EMBL" id="BARV01001910">
    <property type="protein sequence ID" value="GAI01339.1"/>
    <property type="molecule type" value="Genomic_DNA"/>
</dbReference>
<dbReference type="Gene3D" id="3.20.20.370">
    <property type="entry name" value="Glycoside hydrolase/deacetylase"/>
    <property type="match status" value="1"/>
</dbReference>
<sequence>FERPCIGLRPGCGFDNALKDEPKVLELIRQAGIQYVSSLLWGPDYSLPALLREPFNYKNEGFPDIWELPGHGWHENLLKDHNQWGPRRLTLWPSPFPQTLPDGFCKTPKDEFEVNKVFLNRAIETGKSFVSLIWHPWSLNKFDSDMKMLELTFTHVQRLGLRPCTYAQLYEQVSGMGSS</sequence>
<protein>
    <recommendedName>
        <fullName evidence="2">NodB homology domain-containing protein</fullName>
    </recommendedName>
</protein>
<evidence type="ECO:0000313" key="1">
    <source>
        <dbReference type="EMBL" id="GAI01339.1"/>
    </source>
</evidence>
<dbReference type="AlphaFoldDB" id="X1M4N6"/>
<proteinExistence type="predicted"/>
<gene>
    <name evidence="1" type="ORF">S06H3_05214</name>
</gene>
<reference evidence="1" key="1">
    <citation type="journal article" date="2014" name="Front. Microbiol.">
        <title>High frequency of phylogenetically diverse reductive dehalogenase-homologous genes in deep subseafloor sedimentary metagenomes.</title>
        <authorList>
            <person name="Kawai M."/>
            <person name="Futagami T."/>
            <person name="Toyoda A."/>
            <person name="Takaki Y."/>
            <person name="Nishi S."/>
            <person name="Hori S."/>
            <person name="Arai W."/>
            <person name="Tsubouchi T."/>
            <person name="Morono Y."/>
            <person name="Uchiyama I."/>
            <person name="Ito T."/>
            <person name="Fujiyama A."/>
            <person name="Inagaki F."/>
            <person name="Takami H."/>
        </authorList>
    </citation>
    <scope>NUCLEOTIDE SEQUENCE</scope>
    <source>
        <strain evidence="1">Expedition CK06-06</strain>
    </source>
</reference>
<evidence type="ECO:0008006" key="2">
    <source>
        <dbReference type="Google" id="ProtNLM"/>
    </source>
</evidence>
<comment type="caution">
    <text evidence="1">The sequence shown here is derived from an EMBL/GenBank/DDBJ whole genome shotgun (WGS) entry which is preliminary data.</text>
</comment>
<organism evidence="1">
    <name type="scientific">marine sediment metagenome</name>
    <dbReference type="NCBI Taxonomy" id="412755"/>
    <lineage>
        <taxon>unclassified sequences</taxon>
        <taxon>metagenomes</taxon>
        <taxon>ecological metagenomes</taxon>
    </lineage>
</organism>
<name>X1M4N6_9ZZZZ</name>
<accession>X1M4N6</accession>
<feature type="non-terminal residue" evidence="1">
    <location>
        <position position="1"/>
    </location>
</feature>